<keyword evidence="2" id="KW-1185">Reference proteome</keyword>
<protein>
    <recommendedName>
        <fullName evidence="3">DUF1788 domain-containing protein</fullName>
    </recommendedName>
</protein>
<name>A0A1I4JBE6_9EURY</name>
<dbReference type="InterPro" id="IPR014858">
    <property type="entry name" value="BrxB"/>
</dbReference>
<dbReference type="STRING" id="553466.SAMN04487950_4436"/>
<evidence type="ECO:0000313" key="1">
    <source>
        <dbReference type="EMBL" id="SFL63577.1"/>
    </source>
</evidence>
<dbReference type="Proteomes" id="UP000199607">
    <property type="component" value="Unassembled WGS sequence"/>
</dbReference>
<proteinExistence type="predicted"/>
<dbReference type="RefSeq" id="WP_089872536.1">
    <property type="nucleotide sequence ID" value="NZ_FOTC01000010.1"/>
</dbReference>
<evidence type="ECO:0000313" key="2">
    <source>
        <dbReference type="Proteomes" id="UP000199607"/>
    </source>
</evidence>
<gene>
    <name evidence="1" type="ORF">SAMN04487950_4436</name>
</gene>
<sequence>MTSTRNPLKRFTKELVDFASGERRGIRNPFVMVPVEPSVEHRVTERLIRWADPETPDTLTNWVDVEDQAGNELKVECVRLDHLMPETHVFETTLDLGPLERTTTKAVTETLETSLADELIGKLVDEQLKGENAQQHILLLLNLGSLYPFTRASELLDEMDRRNVNSTIGIPFPGRIRGGKLSFFNEDARHYYPAHRIDEKITEVYLDD</sequence>
<dbReference type="EMBL" id="FOTC01000010">
    <property type="protein sequence ID" value="SFL63577.1"/>
    <property type="molecule type" value="Genomic_DNA"/>
</dbReference>
<evidence type="ECO:0008006" key="3">
    <source>
        <dbReference type="Google" id="ProtNLM"/>
    </source>
</evidence>
<dbReference type="AlphaFoldDB" id="A0A1I4JBE6"/>
<reference evidence="2" key="1">
    <citation type="submission" date="2016-10" db="EMBL/GenBank/DDBJ databases">
        <authorList>
            <person name="Varghese N."/>
            <person name="Submissions S."/>
        </authorList>
    </citation>
    <scope>NUCLEOTIDE SEQUENCE [LARGE SCALE GENOMIC DNA]</scope>
    <source>
        <strain evidence="2">CGMCC 1.7738</strain>
    </source>
</reference>
<organism evidence="1 2">
    <name type="scientific">Halogranum rubrum</name>
    <dbReference type="NCBI Taxonomy" id="553466"/>
    <lineage>
        <taxon>Archaea</taxon>
        <taxon>Methanobacteriati</taxon>
        <taxon>Methanobacteriota</taxon>
        <taxon>Stenosarchaea group</taxon>
        <taxon>Halobacteria</taxon>
        <taxon>Halobacteriales</taxon>
        <taxon>Haloferacaceae</taxon>
    </lineage>
</organism>
<dbReference type="Pfam" id="PF08747">
    <property type="entry name" value="BrxB"/>
    <property type="match status" value="1"/>
</dbReference>
<accession>A0A1I4JBE6</accession>